<organism evidence="2 3">
    <name type="scientific">Balaenoptera physalus</name>
    <name type="common">Fin whale</name>
    <name type="synonym">Balaena physalus</name>
    <dbReference type="NCBI Taxonomy" id="9770"/>
    <lineage>
        <taxon>Eukaryota</taxon>
        <taxon>Metazoa</taxon>
        <taxon>Chordata</taxon>
        <taxon>Craniata</taxon>
        <taxon>Vertebrata</taxon>
        <taxon>Euteleostomi</taxon>
        <taxon>Mammalia</taxon>
        <taxon>Eutheria</taxon>
        <taxon>Laurasiatheria</taxon>
        <taxon>Artiodactyla</taxon>
        <taxon>Whippomorpha</taxon>
        <taxon>Cetacea</taxon>
        <taxon>Mysticeti</taxon>
        <taxon>Balaenopteridae</taxon>
        <taxon>Balaenoptera</taxon>
    </lineage>
</organism>
<dbReference type="EMBL" id="SGJD01005955">
    <property type="protein sequence ID" value="KAB0390134.1"/>
    <property type="molecule type" value="Genomic_DNA"/>
</dbReference>
<feature type="compositionally biased region" description="Gly residues" evidence="1">
    <location>
        <begin position="122"/>
        <end position="134"/>
    </location>
</feature>
<name>A0A643BQE9_BALPH</name>
<feature type="compositionally biased region" description="Basic and acidic residues" evidence="1">
    <location>
        <begin position="72"/>
        <end position="81"/>
    </location>
</feature>
<keyword evidence="3" id="KW-1185">Reference proteome</keyword>
<comment type="caution">
    <text evidence="2">The sequence shown here is derived from an EMBL/GenBank/DDBJ whole genome shotgun (WGS) entry which is preliminary data.</text>
</comment>
<evidence type="ECO:0000313" key="3">
    <source>
        <dbReference type="Proteomes" id="UP000437017"/>
    </source>
</evidence>
<dbReference type="AlphaFoldDB" id="A0A643BQE9"/>
<dbReference type="Proteomes" id="UP000437017">
    <property type="component" value="Unassembled WGS sequence"/>
</dbReference>
<evidence type="ECO:0000313" key="2">
    <source>
        <dbReference type="EMBL" id="KAB0390134.1"/>
    </source>
</evidence>
<feature type="compositionally biased region" description="Pro residues" evidence="1">
    <location>
        <begin position="142"/>
        <end position="151"/>
    </location>
</feature>
<proteinExistence type="predicted"/>
<protein>
    <submittedName>
        <fullName evidence="2">Uncharacterized protein</fullName>
    </submittedName>
</protein>
<feature type="non-terminal residue" evidence="2">
    <location>
        <position position="1"/>
    </location>
</feature>
<gene>
    <name evidence="2" type="ORF">E2I00_012983</name>
</gene>
<reference evidence="2 3" key="1">
    <citation type="journal article" date="2019" name="PLoS ONE">
        <title>Genomic analyses reveal an absence of contemporary introgressive admixture between fin whales and blue whales, despite known hybrids.</title>
        <authorList>
            <person name="Westbury M.V."/>
            <person name="Petersen B."/>
            <person name="Lorenzen E.D."/>
        </authorList>
    </citation>
    <scope>NUCLEOTIDE SEQUENCE [LARGE SCALE GENOMIC DNA]</scope>
    <source>
        <strain evidence="2">FinWhale-01</strain>
    </source>
</reference>
<feature type="compositionally biased region" description="Polar residues" evidence="1">
    <location>
        <begin position="223"/>
        <end position="233"/>
    </location>
</feature>
<sequence length="274" mass="28652">RVCSCDLQNVLTDGDPGPTRASRQASALGLSEAVPAGNWIMPTGGRGAKAGLPSKFLEMRGRFLTKGFPDLSRGERRERGLGPRSLRLSHPTHCRAAPAIHQPAGPVPQRGPRSHPPAPSRGGCGDRGGNGGGEAPAQVLSTPPPHWPPSSGPCSPEPQGMGPSLRKGEKGQVEGLQVRADPVPAKCGPRVGPAETLFPDAPCAGPGDLRRCKRCNFLPVSEPSLSRSTSPTGNPHCLSASPKAIRERSRTNRPPGPGRKRAAPERISEALLRG</sequence>
<feature type="region of interest" description="Disordered" evidence="1">
    <location>
        <begin position="220"/>
        <end position="274"/>
    </location>
</feature>
<evidence type="ECO:0000256" key="1">
    <source>
        <dbReference type="SAM" id="MobiDB-lite"/>
    </source>
</evidence>
<accession>A0A643BQE9</accession>
<feature type="region of interest" description="Disordered" evidence="1">
    <location>
        <begin position="67"/>
        <end position="195"/>
    </location>
</feature>